<keyword evidence="2" id="KW-1185">Reference proteome</keyword>
<dbReference type="RefSeq" id="WP_011940871.1">
    <property type="nucleotide sequence ID" value="NC_009483.1"/>
</dbReference>
<dbReference type="KEGG" id="gur:Gura_4092"/>
<organism evidence="1 2">
    <name type="scientific">Geotalea uraniireducens (strain Rf4)</name>
    <name type="common">Geobacter uraniireducens</name>
    <dbReference type="NCBI Taxonomy" id="351605"/>
    <lineage>
        <taxon>Bacteria</taxon>
        <taxon>Pseudomonadati</taxon>
        <taxon>Thermodesulfobacteriota</taxon>
        <taxon>Desulfuromonadia</taxon>
        <taxon>Geobacterales</taxon>
        <taxon>Geobacteraceae</taxon>
        <taxon>Geotalea</taxon>
    </lineage>
</organism>
<name>A5G8W7_GEOUR</name>
<sequence length="141" mass="15904">MGREAIETLISRWKEQYQLLLAEAEDLLRNVDIWGPEAFEGAIARRQGNIEELFDIDTCLVKYLKDAGMETIRDSRLDEFRTFKETATNRILELDSLSIALAGERLAHLQSEIAAGARGKTAIVSYESSGRGSRQNWNDIA</sequence>
<reference evidence="1 2" key="1">
    <citation type="submission" date="2007-05" db="EMBL/GenBank/DDBJ databases">
        <title>Complete sequence of Geobacter uraniireducens Rf4.</title>
        <authorList>
            <consortium name="US DOE Joint Genome Institute"/>
            <person name="Copeland A."/>
            <person name="Lucas S."/>
            <person name="Lapidus A."/>
            <person name="Barry K."/>
            <person name="Detter J.C."/>
            <person name="Glavina del Rio T."/>
            <person name="Hammon N."/>
            <person name="Israni S."/>
            <person name="Dalin E."/>
            <person name="Tice H."/>
            <person name="Pitluck S."/>
            <person name="Chertkov O."/>
            <person name="Brettin T."/>
            <person name="Bruce D."/>
            <person name="Han C."/>
            <person name="Schmutz J."/>
            <person name="Larimer F."/>
            <person name="Land M."/>
            <person name="Hauser L."/>
            <person name="Kyrpides N."/>
            <person name="Mikhailova N."/>
            <person name="Shelobolina E."/>
            <person name="Aklujkar M."/>
            <person name="Lovley D."/>
            <person name="Richardson P."/>
        </authorList>
    </citation>
    <scope>NUCLEOTIDE SEQUENCE [LARGE SCALE GENOMIC DNA]</scope>
    <source>
        <strain evidence="1 2">Rf4</strain>
    </source>
</reference>
<evidence type="ECO:0000313" key="2">
    <source>
        <dbReference type="Proteomes" id="UP000006695"/>
    </source>
</evidence>
<dbReference type="STRING" id="351605.Gura_4092"/>
<dbReference type="HOGENOM" id="CLU_151850_0_0_7"/>
<evidence type="ECO:0000313" key="1">
    <source>
        <dbReference type="EMBL" id="ABQ28235.1"/>
    </source>
</evidence>
<dbReference type="OrthoDB" id="5398681at2"/>
<dbReference type="EMBL" id="CP000698">
    <property type="protein sequence ID" value="ABQ28235.1"/>
    <property type="molecule type" value="Genomic_DNA"/>
</dbReference>
<protein>
    <submittedName>
        <fullName evidence="1">Uncharacterized protein</fullName>
    </submittedName>
</protein>
<dbReference type="AlphaFoldDB" id="A5G8W7"/>
<proteinExistence type="predicted"/>
<dbReference type="Proteomes" id="UP000006695">
    <property type="component" value="Chromosome"/>
</dbReference>
<gene>
    <name evidence="1" type="ordered locus">Gura_4092</name>
</gene>
<accession>A5G8W7</accession>